<reference evidence="2" key="1">
    <citation type="submission" date="2021-02" db="EMBL/GenBank/DDBJ databases">
        <authorList>
            <person name="Dougan E. K."/>
            <person name="Rhodes N."/>
            <person name="Thang M."/>
            <person name="Chan C."/>
        </authorList>
    </citation>
    <scope>NUCLEOTIDE SEQUENCE</scope>
</reference>
<feature type="compositionally biased region" description="Polar residues" evidence="1">
    <location>
        <begin position="106"/>
        <end position="119"/>
    </location>
</feature>
<evidence type="ECO:0000313" key="3">
    <source>
        <dbReference type="Proteomes" id="UP000626109"/>
    </source>
</evidence>
<organism evidence="2 3">
    <name type="scientific">Polarella glacialis</name>
    <name type="common">Dinoflagellate</name>
    <dbReference type="NCBI Taxonomy" id="89957"/>
    <lineage>
        <taxon>Eukaryota</taxon>
        <taxon>Sar</taxon>
        <taxon>Alveolata</taxon>
        <taxon>Dinophyceae</taxon>
        <taxon>Suessiales</taxon>
        <taxon>Suessiaceae</taxon>
        <taxon>Polarella</taxon>
    </lineage>
</organism>
<feature type="region of interest" description="Disordered" evidence="1">
    <location>
        <begin position="934"/>
        <end position="963"/>
    </location>
</feature>
<feature type="compositionally biased region" description="Basic residues" evidence="1">
    <location>
        <begin position="11"/>
        <end position="30"/>
    </location>
</feature>
<proteinExistence type="predicted"/>
<name>A0A813IMU3_POLGL</name>
<accession>A0A813IMU3</accession>
<feature type="region of interest" description="Disordered" evidence="1">
    <location>
        <begin position="744"/>
        <end position="865"/>
    </location>
</feature>
<feature type="compositionally biased region" description="Basic and acidic residues" evidence="1">
    <location>
        <begin position="953"/>
        <end position="963"/>
    </location>
</feature>
<dbReference type="EMBL" id="CAJNNW010011762">
    <property type="protein sequence ID" value="CAE8653579.1"/>
    <property type="molecule type" value="Genomic_DNA"/>
</dbReference>
<dbReference type="AlphaFoldDB" id="A0A813IMU3"/>
<dbReference type="Proteomes" id="UP000626109">
    <property type="component" value="Unassembled WGS sequence"/>
</dbReference>
<gene>
    <name evidence="2" type="ORF">PGLA2088_LOCUS10479</name>
</gene>
<comment type="caution">
    <text evidence="2">The sequence shown here is derived from an EMBL/GenBank/DDBJ whole genome shotgun (WGS) entry which is preliminary data.</text>
</comment>
<feature type="compositionally biased region" description="Pro residues" evidence="1">
    <location>
        <begin position="840"/>
        <end position="851"/>
    </location>
</feature>
<sequence length="1242" mass="131589">MAAENDLANSKKAKKDKKSKKDKKDKKHKKADADSSGEPLPGEDAFDEEVRRLLEDDDDDAPAAVPVDALSSKQSPGAEVQKEQPPLEKIEHSSEDPLSKRPRTGDSPSDVNSSGTASKTEAVGAEETSFWDALHTKVSGGSVEGGSGLVPLQHEAGQPEAASSEFGVSAAHAALLARKMERIMSISGAKLSLRRNRLSIAGGPASVPALRYARAVVDRKVTAIDSVDDMSLVFVSLDWADTWTGQDVVEREEGVLIVPKVVQSSSSSSRSSFSPGDLVEFQSPETKIWSMATVMSRVASRRLRLRFSRDHVEQEVEDCLIRAAAVIAIFGDCRQRLAAEARILADFDSKSTGALAAWLQSPSRCARRLGSSGGSLPVRQETLWRLEKSPFPAQLLQATGCLAARFFLWPPVRPSSASGKVTQALPYVLFAGTQEQRWQALQILSTFAAGMDSRKHQSLPACLTGDCRTVSMPKGVLPVLMGKQMSGILQLMKSTRTFIFPLKEEDEKGADKDMDDMLEMMLDDKVLEGSCEVAIFGQPRARIGAELKIMALIEHERPGWITDKGGSSANAINTSEGFAIDRIEAERPLEAEPAAVGEPSQGELLAAASGCLVESAGRLVFLAGRPVERARAREYLAWVVAGRQSRISKLKSRADAVMLRAPQKVADFPWLTVQLARVGRETGTIAFFDGDSGGSDEAAWQRLIFAGRPLSSGGGLSAGLLQQASALLKKAVLYKDSGLEPTAVPGARAEVELEKKEEDDEDGEDSKGKGKGKDKGKGKGFKGKGDSSETKGKGKGKDDDQTKDDKGKGKGDKGKGKDDKGKGKGKMAFRDGSHLQFLQPPTPGMPVPGPGTPGAAPGAVGGSSLPSAAAKRGFAADGLVAPETPLPPGRAAAVAEVAPPAAFDFPEAMPATPAAVAPVPSLVGHALEGCTSTQRSIGRNQQGPGTSPCEQRASSEKSGGHSDRCSAACVGQGGFLWIQSQPCSGSGDYDFWTSDSRASQISDAATDTLTRDVSSATPNASWSIQGACSADTCYRTSTSTNTSNTFEQCHPTAADPGISRNAATSSGSGARATDAGNLAAIHYLPKLLSGFQTDGSKFDSHQSHLGFPHVNKNISEKTCGKRVLVKEESCRRASGNEADADNKGRARAADARALGARLLISDSLRPFAPFVGSAPPAFAAVAPPPGPRNTQLAVYFQADARISWSRSRHSWASDARLSKYEATTQVKRTDDETDNKGEAQKT</sequence>
<protein>
    <submittedName>
        <fullName evidence="2">Uncharacterized protein</fullName>
    </submittedName>
</protein>
<feature type="compositionally biased region" description="Basic and acidic residues" evidence="1">
    <location>
        <begin position="80"/>
        <end position="99"/>
    </location>
</feature>
<feature type="region of interest" description="Disordered" evidence="1">
    <location>
        <begin position="1206"/>
        <end position="1242"/>
    </location>
</feature>
<feature type="compositionally biased region" description="Polar residues" evidence="1">
    <location>
        <begin position="934"/>
        <end position="949"/>
    </location>
</feature>
<evidence type="ECO:0000256" key="1">
    <source>
        <dbReference type="SAM" id="MobiDB-lite"/>
    </source>
</evidence>
<feature type="compositionally biased region" description="Basic and acidic residues" evidence="1">
    <location>
        <begin position="765"/>
        <end position="833"/>
    </location>
</feature>
<evidence type="ECO:0000313" key="2">
    <source>
        <dbReference type="EMBL" id="CAE8653579.1"/>
    </source>
</evidence>
<feature type="compositionally biased region" description="Low complexity" evidence="1">
    <location>
        <begin position="853"/>
        <end position="865"/>
    </location>
</feature>
<feature type="region of interest" description="Disordered" evidence="1">
    <location>
        <begin position="1"/>
        <end position="124"/>
    </location>
</feature>
<feature type="compositionally biased region" description="Basic and acidic residues" evidence="1">
    <location>
        <begin position="1227"/>
        <end position="1242"/>
    </location>
</feature>